<sequence>MARELPPARDAARRKRDVLERLAGDEDAWVATADAAGEPCLVPLSFVWHGGALVMTTRAANPTAVNAAASGRAVVSLGHTRDVVLIDARVEVVADGALGEAEGEAFVAKLAWDTRGRPGWVFLRFHPRAIRAWREVNELPGRQLMANGVWLVQGA</sequence>
<dbReference type="OrthoDB" id="3627463at2"/>
<comment type="caution">
    <text evidence="2">The sequence shown here is derived from an EMBL/GenBank/DDBJ whole genome shotgun (WGS) entry which is preliminary data.</text>
</comment>
<evidence type="ECO:0000259" key="1">
    <source>
        <dbReference type="Pfam" id="PF01243"/>
    </source>
</evidence>
<dbReference type="Pfam" id="PF01243">
    <property type="entry name" value="PNPOx_N"/>
    <property type="match status" value="1"/>
</dbReference>
<dbReference type="Gene3D" id="2.30.110.10">
    <property type="entry name" value="Electron Transport, Fmn-binding Protein, Chain A"/>
    <property type="match status" value="1"/>
</dbReference>
<accession>A0A3A9WG31</accession>
<dbReference type="RefSeq" id="WP_120696045.1">
    <property type="nucleotide sequence ID" value="NZ_RBDX01000002.1"/>
</dbReference>
<evidence type="ECO:0000313" key="3">
    <source>
        <dbReference type="EMBL" id="RKN26035.1"/>
    </source>
</evidence>
<gene>
    <name evidence="3" type="ORF">D7318_07400</name>
    <name evidence="2" type="ORF">D7319_03080</name>
</gene>
<dbReference type="EMBL" id="RBDY01000003">
    <property type="protein sequence ID" value="RKN26035.1"/>
    <property type="molecule type" value="Genomic_DNA"/>
</dbReference>
<dbReference type="AlphaFoldDB" id="A0A3A9WG31"/>
<dbReference type="InterPro" id="IPR011576">
    <property type="entry name" value="Pyridox_Oxase_N"/>
</dbReference>
<feature type="domain" description="Pyridoxamine 5'-phosphate oxidase N-terminal" evidence="1">
    <location>
        <begin position="23"/>
        <end position="133"/>
    </location>
</feature>
<proteinExistence type="predicted"/>
<organism evidence="2 5">
    <name type="scientific">Streptomyces radicis</name>
    <dbReference type="NCBI Taxonomy" id="1750517"/>
    <lineage>
        <taxon>Bacteria</taxon>
        <taxon>Bacillati</taxon>
        <taxon>Actinomycetota</taxon>
        <taxon>Actinomycetes</taxon>
        <taxon>Kitasatosporales</taxon>
        <taxon>Streptomycetaceae</taxon>
        <taxon>Streptomyces</taxon>
    </lineage>
</organism>
<name>A0A3A9WG31_9ACTN</name>
<evidence type="ECO:0000313" key="2">
    <source>
        <dbReference type="EMBL" id="RKN11915.1"/>
    </source>
</evidence>
<reference evidence="4 5" key="1">
    <citation type="submission" date="2018-09" db="EMBL/GenBank/DDBJ databases">
        <title>Streptomyces sp. nov. DS1-2, an endophytic actinomycete isolated from roots of Dendrobium scabrilingue.</title>
        <authorList>
            <person name="Kuncharoen N."/>
            <person name="Kudo T."/>
            <person name="Ohkuma M."/>
            <person name="Yuki M."/>
            <person name="Tanasupawat S."/>
        </authorList>
    </citation>
    <scope>NUCLEOTIDE SEQUENCE [LARGE SCALE GENOMIC DNA]</scope>
    <source>
        <strain evidence="2 5">AZ1-7</strain>
        <strain evidence="3 4">DS1-2</strain>
    </source>
</reference>
<dbReference type="InterPro" id="IPR012349">
    <property type="entry name" value="Split_barrel_FMN-bd"/>
</dbReference>
<dbReference type="SUPFAM" id="SSF50475">
    <property type="entry name" value="FMN-binding split barrel"/>
    <property type="match status" value="1"/>
</dbReference>
<evidence type="ECO:0000313" key="5">
    <source>
        <dbReference type="Proteomes" id="UP000275024"/>
    </source>
</evidence>
<evidence type="ECO:0000313" key="4">
    <source>
        <dbReference type="Proteomes" id="UP000268652"/>
    </source>
</evidence>
<dbReference type="EMBL" id="RBDX01000002">
    <property type="protein sequence ID" value="RKN11915.1"/>
    <property type="molecule type" value="Genomic_DNA"/>
</dbReference>
<protein>
    <submittedName>
        <fullName evidence="2">Pyridoxamine 5'-phosphate oxidase</fullName>
    </submittedName>
</protein>
<dbReference type="Proteomes" id="UP000275024">
    <property type="component" value="Unassembled WGS sequence"/>
</dbReference>
<dbReference type="Proteomes" id="UP000268652">
    <property type="component" value="Unassembled WGS sequence"/>
</dbReference>
<keyword evidence="4" id="KW-1185">Reference proteome</keyword>